<dbReference type="Proteomes" id="UP001140217">
    <property type="component" value="Unassembled WGS sequence"/>
</dbReference>
<dbReference type="EMBL" id="JANBUL010000009">
    <property type="protein sequence ID" value="KAJ2785614.1"/>
    <property type="molecule type" value="Genomic_DNA"/>
</dbReference>
<protein>
    <submittedName>
        <fullName evidence="2">Uncharacterized protein</fullName>
    </submittedName>
</protein>
<evidence type="ECO:0000256" key="1">
    <source>
        <dbReference type="SAM" id="Phobius"/>
    </source>
</evidence>
<dbReference type="PROSITE" id="PS51257">
    <property type="entry name" value="PROKAR_LIPOPROTEIN"/>
    <property type="match status" value="1"/>
</dbReference>
<gene>
    <name evidence="2" type="ORF">H4R18_000430</name>
</gene>
<reference evidence="2" key="1">
    <citation type="submission" date="2022-07" db="EMBL/GenBank/DDBJ databases">
        <title>Phylogenomic reconstructions and comparative analyses of Kickxellomycotina fungi.</title>
        <authorList>
            <person name="Reynolds N.K."/>
            <person name="Stajich J.E."/>
            <person name="Barry K."/>
            <person name="Grigoriev I.V."/>
            <person name="Crous P."/>
            <person name="Smith M.E."/>
        </authorList>
    </citation>
    <scope>NUCLEOTIDE SEQUENCE</scope>
    <source>
        <strain evidence="2">NBRC 105414</strain>
    </source>
</reference>
<sequence>MEDNRPGHSFVFYVSVFLAIYIVVLGCFLSLDLYVRRYSTHKATKAAACDGRCLERAIDEDGYHCAACTEAALQPPPLPRGSRNVMFTRLRKSTWESGAVLA</sequence>
<evidence type="ECO:0000313" key="3">
    <source>
        <dbReference type="Proteomes" id="UP001140217"/>
    </source>
</evidence>
<evidence type="ECO:0000313" key="2">
    <source>
        <dbReference type="EMBL" id="KAJ2785614.1"/>
    </source>
</evidence>
<accession>A0A9W8HI46</accession>
<keyword evidence="3" id="KW-1185">Reference proteome</keyword>
<name>A0A9W8HI46_9FUNG</name>
<keyword evidence="1" id="KW-1133">Transmembrane helix</keyword>
<keyword evidence="1" id="KW-0472">Membrane</keyword>
<dbReference type="OrthoDB" id="10467237at2759"/>
<organism evidence="2 3">
    <name type="scientific">Coemansia javaensis</name>
    <dbReference type="NCBI Taxonomy" id="2761396"/>
    <lineage>
        <taxon>Eukaryota</taxon>
        <taxon>Fungi</taxon>
        <taxon>Fungi incertae sedis</taxon>
        <taxon>Zoopagomycota</taxon>
        <taxon>Kickxellomycotina</taxon>
        <taxon>Kickxellomycetes</taxon>
        <taxon>Kickxellales</taxon>
        <taxon>Kickxellaceae</taxon>
        <taxon>Coemansia</taxon>
    </lineage>
</organism>
<proteinExistence type="predicted"/>
<dbReference type="AlphaFoldDB" id="A0A9W8HI46"/>
<feature type="transmembrane region" description="Helical" evidence="1">
    <location>
        <begin position="12"/>
        <end position="35"/>
    </location>
</feature>
<comment type="caution">
    <text evidence="2">The sequence shown here is derived from an EMBL/GenBank/DDBJ whole genome shotgun (WGS) entry which is preliminary data.</text>
</comment>
<keyword evidence="1" id="KW-0812">Transmembrane</keyword>